<dbReference type="NCBIfam" id="TIGR00278">
    <property type="entry name" value="membrane protein insertion efficiency factor YidD"/>
    <property type="match status" value="1"/>
</dbReference>
<dbReference type="Pfam" id="PF01809">
    <property type="entry name" value="YidD"/>
    <property type="match status" value="1"/>
</dbReference>
<comment type="caution">
    <text evidence="2">The sequence shown here is derived from an EMBL/GenBank/DDBJ whole genome shotgun (WGS) entry which is preliminary data.</text>
</comment>
<dbReference type="EMBL" id="NBIU01000001">
    <property type="protein sequence ID" value="PZT49025.1"/>
    <property type="molecule type" value="Genomic_DNA"/>
</dbReference>
<reference evidence="2 3" key="1">
    <citation type="submission" date="2017-03" db="EMBL/GenBank/DDBJ databases">
        <title>Genomic and clinical evidence uncovers the enterohepatic species Helicobacter valdiviensis as a potential human intestinal pathogen.</title>
        <authorList>
            <person name="Fresia P."/>
            <person name="Jara R."/>
            <person name="Sierra R."/>
            <person name="Ferres I."/>
            <person name="Greif G."/>
            <person name="Iraola G."/>
            <person name="Collado L."/>
        </authorList>
    </citation>
    <scope>NUCLEOTIDE SEQUENCE [LARGE SCALE GENOMIC DNA]</scope>
    <source>
        <strain evidence="2 3">WBE14</strain>
    </source>
</reference>
<dbReference type="Proteomes" id="UP000249746">
    <property type="component" value="Unassembled WGS sequence"/>
</dbReference>
<dbReference type="OrthoDB" id="9801753at2"/>
<gene>
    <name evidence="2" type="ORF">B6S12_00050</name>
</gene>
<comment type="subcellular location">
    <subcellularLocation>
        <location evidence="1">Cell membrane</location>
        <topology evidence="1">Peripheral membrane protein</topology>
        <orientation evidence="1">Cytoplasmic side</orientation>
    </subcellularLocation>
</comment>
<dbReference type="AlphaFoldDB" id="A0A2W6MWX5"/>
<protein>
    <recommendedName>
        <fullName evidence="1">Putative membrane protein insertion efficiency factor</fullName>
    </recommendedName>
</protein>
<keyword evidence="3" id="KW-1185">Reference proteome</keyword>
<keyword evidence="1" id="KW-1003">Cell membrane</keyword>
<comment type="function">
    <text evidence="1">Could be involved in insertion of integral membrane proteins into the membrane.</text>
</comment>
<dbReference type="RefSeq" id="WP_111228775.1">
    <property type="nucleotide sequence ID" value="NZ_NBIU01000001.1"/>
</dbReference>
<accession>A0A2W6MWX5</accession>
<comment type="similarity">
    <text evidence="1">Belongs to the UPF0161 family.</text>
</comment>
<dbReference type="SMART" id="SM01234">
    <property type="entry name" value="Haemolytic"/>
    <property type="match status" value="1"/>
</dbReference>
<evidence type="ECO:0000313" key="2">
    <source>
        <dbReference type="EMBL" id="PZT49025.1"/>
    </source>
</evidence>
<dbReference type="PANTHER" id="PTHR33383:SF1">
    <property type="entry name" value="MEMBRANE PROTEIN INSERTION EFFICIENCY FACTOR-RELATED"/>
    <property type="match status" value="1"/>
</dbReference>
<dbReference type="GO" id="GO:0005886">
    <property type="term" value="C:plasma membrane"/>
    <property type="evidence" value="ECO:0007669"/>
    <property type="project" value="UniProtKB-SubCell"/>
</dbReference>
<evidence type="ECO:0000313" key="3">
    <source>
        <dbReference type="Proteomes" id="UP000249746"/>
    </source>
</evidence>
<keyword evidence="1" id="KW-0472">Membrane</keyword>
<dbReference type="HAMAP" id="MF_00386">
    <property type="entry name" value="UPF0161_YidD"/>
    <property type="match status" value="1"/>
</dbReference>
<dbReference type="InterPro" id="IPR002696">
    <property type="entry name" value="Membr_insert_effic_factor_YidD"/>
</dbReference>
<evidence type="ECO:0000256" key="1">
    <source>
        <dbReference type="HAMAP-Rule" id="MF_00386"/>
    </source>
</evidence>
<sequence length="131" mass="15431">MLKAPALLLLDFYQHYISKLLGNNCRYYPSCSEYSKELFLFTNPFVASLKTLQRLLSCNQFFKGGVDYPKISKKITPIFSKPCVFEYWLIPTQIIPQKHFRLGKNFYPLKTFWLVKSYPIQSKIFKKAIPC</sequence>
<organism evidence="2 3">
    <name type="scientific">Helicobacter valdiviensis</name>
    <dbReference type="NCBI Taxonomy" id="1458358"/>
    <lineage>
        <taxon>Bacteria</taxon>
        <taxon>Pseudomonadati</taxon>
        <taxon>Campylobacterota</taxon>
        <taxon>Epsilonproteobacteria</taxon>
        <taxon>Campylobacterales</taxon>
        <taxon>Helicobacteraceae</taxon>
        <taxon>Helicobacter</taxon>
    </lineage>
</organism>
<dbReference type="PANTHER" id="PTHR33383">
    <property type="entry name" value="MEMBRANE PROTEIN INSERTION EFFICIENCY FACTOR-RELATED"/>
    <property type="match status" value="1"/>
</dbReference>
<name>A0A2W6MWX5_9HELI</name>
<proteinExistence type="inferred from homology"/>